<proteinExistence type="predicted"/>
<protein>
    <recommendedName>
        <fullName evidence="1">F-box domain-containing protein</fullName>
    </recommendedName>
</protein>
<dbReference type="InterPro" id="IPR032675">
    <property type="entry name" value="LRR_dom_sf"/>
</dbReference>
<dbReference type="PROSITE" id="PS50181">
    <property type="entry name" value="FBOX"/>
    <property type="match status" value="1"/>
</dbReference>
<evidence type="ECO:0000259" key="1">
    <source>
        <dbReference type="PROSITE" id="PS50181"/>
    </source>
</evidence>
<dbReference type="EMBL" id="JANBVO010000004">
    <property type="protein sequence ID" value="KAJ9154969.1"/>
    <property type="molecule type" value="Genomic_DNA"/>
</dbReference>
<reference evidence="2" key="1">
    <citation type="submission" date="2022-07" db="EMBL/GenBank/DDBJ databases">
        <title>Fungi with potential for degradation of polypropylene.</title>
        <authorList>
            <person name="Gostincar C."/>
        </authorList>
    </citation>
    <scope>NUCLEOTIDE SEQUENCE</scope>
    <source>
        <strain evidence="2">EXF-13308</strain>
    </source>
</reference>
<dbReference type="Proteomes" id="UP001174694">
    <property type="component" value="Unassembled WGS sequence"/>
</dbReference>
<sequence length="435" mass="49224">MDSLPVELLRLIFQYCDPAAVRNLRLVSGTLAEVGYEYLIQPEFTALAWRDDVKRLHSIASHSRLQGSVESITFNFSEVDEYNARHASYFQHYLQDPEERNGVLGEAWNRYYEAEKRRKQLPTFDSRSAMVRDALKQLPNLSDLSVTFTKCPFHIDVLEHVFDGLPNCRKMDRAQACKNLNLIIAAAQESKLTSFSVDRFPLEILRMPEDRRHWFDCSPAAFASLTSLSLAVDPSSILFPASRYRAVKGLGHIIRFAPNLTSLSLAFHTYGSPRSKFILWFSTLFEGFTFKRLTDLKLEGISCDEEDLRNFLARHGGTLQRLRLGGRGLAKADEGGLGGVHLCRGTFRSLFTSLRSKLPRLESFHMEGDFQCGAPESDSESYSFHAVTDDDWRDVGRGTRPPSAKVGKTRDSLDFERYLLRGGKYPATATAVQAQ</sequence>
<dbReference type="Gene3D" id="3.80.10.10">
    <property type="entry name" value="Ribonuclease Inhibitor"/>
    <property type="match status" value="1"/>
</dbReference>
<gene>
    <name evidence="2" type="ORF">NKR23_g2159</name>
</gene>
<comment type="caution">
    <text evidence="2">The sequence shown here is derived from an EMBL/GenBank/DDBJ whole genome shotgun (WGS) entry which is preliminary data.</text>
</comment>
<keyword evidence="3" id="KW-1185">Reference proteome</keyword>
<dbReference type="Pfam" id="PF00646">
    <property type="entry name" value="F-box"/>
    <property type="match status" value="1"/>
</dbReference>
<dbReference type="AlphaFoldDB" id="A0AA38RPL5"/>
<name>A0AA38RPL5_9PEZI</name>
<dbReference type="CDD" id="cd09917">
    <property type="entry name" value="F-box_SF"/>
    <property type="match status" value="1"/>
</dbReference>
<evidence type="ECO:0000313" key="2">
    <source>
        <dbReference type="EMBL" id="KAJ9154969.1"/>
    </source>
</evidence>
<dbReference type="InterPro" id="IPR001810">
    <property type="entry name" value="F-box_dom"/>
</dbReference>
<evidence type="ECO:0000313" key="3">
    <source>
        <dbReference type="Proteomes" id="UP001174694"/>
    </source>
</evidence>
<accession>A0AA38RPL5</accession>
<dbReference type="SUPFAM" id="SSF52047">
    <property type="entry name" value="RNI-like"/>
    <property type="match status" value="1"/>
</dbReference>
<feature type="domain" description="F-box" evidence="1">
    <location>
        <begin position="1"/>
        <end position="47"/>
    </location>
</feature>
<organism evidence="2 3">
    <name type="scientific">Pleurostoma richardsiae</name>
    <dbReference type="NCBI Taxonomy" id="41990"/>
    <lineage>
        <taxon>Eukaryota</taxon>
        <taxon>Fungi</taxon>
        <taxon>Dikarya</taxon>
        <taxon>Ascomycota</taxon>
        <taxon>Pezizomycotina</taxon>
        <taxon>Sordariomycetes</taxon>
        <taxon>Sordariomycetidae</taxon>
        <taxon>Calosphaeriales</taxon>
        <taxon>Pleurostomataceae</taxon>
        <taxon>Pleurostoma</taxon>
    </lineage>
</organism>